<dbReference type="PROSITE" id="PS00028">
    <property type="entry name" value="ZINC_FINGER_C2H2_1"/>
    <property type="match status" value="1"/>
</dbReference>
<keyword evidence="4" id="KW-1185">Reference proteome</keyword>
<gene>
    <name evidence="3" type="ORF">EJB05_23252</name>
</gene>
<organism evidence="3 4">
    <name type="scientific">Eragrostis curvula</name>
    <name type="common">weeping love grass</name>
    <dbReference type="NCBI Taxonomy" id="38414"/>
    <lineage>
        <taxon>Eukaryota</taxon>
        <taxon>Viridiplantae</taxon>
        <taxon>Streptophyta</taxon>
        <taxon>Embryophyta</taxon>
        <taxon>Tracheophyta</taxon>
        <taxon>Spermatophyta</taxon>
        <taxon>Magnoliopsida</taxon>
        <taxon>Liliopsida</taxon>
        <taxon>Poales</taxon>
        <taxon>Poaceae</taxon>
        <taxon>PACMAD clade</taxon>
        <taxon>Chloridoideae</taxon>
        <taxon>Eragrostideae</taxon>
        <taxon>Eragrostidinae</taxon>
        <taxon>Eragrostis</taxon>
    </lineage>
</organism>
<feature type="region of interest" description="Disordered" evidence="1">
    <location>
        <begin position="1"/>
        <end position="78"/>
    </location>
</feature>
<dbReference type="Gene3D" id="3.30.160.60">
    <property type="entry name" value="Classic Zinc Finger"/>
    <property type="match status" value="1"/>
</dbReference>
<feature type="compositionally biased region" description="Basic and acidic residues" evidence="1">
    <location>
        <begin position="27"/>
        <end position="45"/>
    </location>
</feature>
<accession>A0A5J9V6J1</accession>
<evidence type="ECO:0000256" key="1">
    <source>
        <dbReference type="SAM" id="MobiDB-lite"/>
    </source>
</evidence>
<proteinExistence type="predicted"/>
<comment type="caution">
    <text evidence="3">The sequence shown here is derived from an EMBL/GenBank/DDBJ whole genome shotgun (WGS) entry which is preliminary data.</text>
</comment>
<dbReference type="InterPro" id="IPR013087">
    <property type="entry name" value="Znf_C2H2_type"/>
</dbReference>
<evidence type="ECO:0000259" key="2">
    <source>
        <dbReference type="PROSITE" id="PS00028"/>
    </source>
</evidence>
<feature type="compositionally biased region" description="Basic residues" evidence="1">
    <location>
        <begin position="51"/>
        <end position="64"/>
    </location>
</feature>
<protein>
    <recommendedName>
        <fullName evidence="2">C2H2-type domain-containing protein</fullName>
    </recommendedName>
</protein>
<dbReference type="AlphaFoldDB" id="A0A5J9V6J1"/>
<name>A0A5J9V6J1_9POAL</name>
<evidence type="ECO:0000313" key="4">
    <source>
        <dbReference type="Proteomes" id="UP000324897"/>
    </source>
</evidence>
<dbReference type="Proteomes" id="UP000324897">
    <property type="component" value="Chromosome 1"/>
</dbReference>
<dbReference type="EMBL" id="RWGY01000011">
    <property type="protein sequence ID" value="TVU31563.1"/>
    <property type="molecule type" value="Genomic_DNA"/>
</dbReference>
<dbReference type="InterPro" id="IPR036236">
    <property type="entry name" value="Znf_C2H2_sf"/>
</dbReference>
<evidence type="ECO:0000313" key="3">
    <source>
        <dbReference type="EMBL" id="TVU31563.1"/>
    </source>
</evidence>
<dbReference type="SUPFAM" id="SSF57667">
    <property type="entry name" value="beta-beta-alpha zinc fingers"/>
    <property type="match status" value="1"/>
</dbReference>
<dbReference type="Pfam" id="PF12874">
    <property type="entry name" value="zf-met"/>
    <property type="match status" value="1"/>
</dbReference>
<sequence length="114" mass="12951">MEGLDECLNIRPLATAPPSQSFMNTGEDDKQHDGQSKECPSEEVQRPQPSHQRRKMAAQRKRPQGHNNGVSPQPPNKRRLLECSVCDVSCMTTFHLEQHMKGKKHKHKQACHTS</sequence>
<feature type="domain" description="C2H2-type" evidence="2">
    <location>
        <begin position="83"/>
        <end position="105"/>
    </location>
</feature>
<dbReference type="Gramene" id="TVU31563">
    <property type="protein sequence ID" value="TVU31563"/>
    <property type="gene ID" value="EJB05_23252"/>
</dbReference>
<reference evidence="3 4" key="1">
    <citation type="journal article" date="2019" name="Sci. Rep.">
        <title>A high-quality genome of Eragrostis curvula grass provides insights into Poaceae evolution and supports new strategies to enhance forage quality.</title>
        <authorList>
            <person name="Carballo J."/>
            <person name="Santos B.A.C.M."/>
            <person name="Zappacosta D."/>
            <person name="Garbus I."/>
            <person name="Selva J.P."/>
            <person name="Gallo C.A."/>
            <person name="Diaz A."/>
            <person name="Albertini E."/>
            <person name="Caccamo M."/>
            <person name="Echenique V."/>
        </authorList>
    </citation>
    <scope>NUCLEOTIDE SEQUENCE [LARGE SCALE GENOMIC DNA]</scope>
    <source>
        <strain evidence="4">cv. Victoria</strain>
        <tissue evidence="3">Leaf</tissue>
    </source>
</reference>